<sequence>MLDSNLNTLDVSIVVYGHSKNEIFDVVSSLLVSCDSSFLTEVNVYIADNKGDFDFKSFRLLVESVDVKLKYAVNFLTLDQNPGYGAANNRCIEIGDGYYHLVLNPDVIFEKDSMTHALELIKCTQDNILVSPKIVDEEQGVISGIKRYPSILVLSLRFMNNEFLNGLFSKKLRDYECRDLLEADEPASVEIATGCCMLLRKKHLIEIGSFDDRYFLYFEDFDLSIRLRRLGKLVYCPGFVVSHFGGHTGKKGFKHISYFLKSMLGFFYQHGVKVF</sequence>
<dbReference type="RefSeq" id="WP_062704727.1">
    <property type="nucleotide sequence ID" value="NZ_CAWRCI010000001.1"/>
</dbReference>
<dbReference type="InterPro" id="IPR029044">
    <property type="entry name" value="Nucleotide-diphossugar_trans"/>
</dbReference>
<name>A0A128ETA1_9GAMM</name>
<dbReference type="PANTHER" id="PTHR43179:SF10">
    <property type="entry name" value="GLYCOSYL TRANSFERASE"/>
    <property type="match status" value="1"/>
</dbReference>
<dbReference type="SUPFAM" id="SSF53448">
    <property type="entry name" value="Nucleotide-diphospho-sugar transferases"/>
    <property type="match status" value="1"/>
</dbReference>
<dbReference type="EMBL" id="FIZY01000001">
    <property type="protein sequence ID" value="CZF77335.1"/>
    <property type="molecule type" value="Genomic_DNA"/>
</dbReference>
<reference evidence="2" key="1">
    <citation type="submission" date="2016-02" db="EMBL/GenBank/DDBJ databases">
        <authorList>
            <person name="Rodrigo-Torres Lidia"/>
            <person name="Arahal R.David."/>
        </authorList>
    </citation>
    <scope>NUCLEOTIDE SEQUENCE [LARGE SCALE GENOMIC DNA]</scope>
    <source>
        <strain evidence="2">CECT 8713</strain>
    </source>
</reference>
<accession>A0A128ETA1</accession>
<dbReference type="GO" id="GO:0102096">
    <property type="term" value="F:decaprenyl-N-acetyl-alpha-D-glucosaminyl-pyrophosphate:dTDP-alpha-L-rhamnose rhamnosyltransferase activity"/>
    <property type="evidence" value="ECO:0007669"/>
    <property type="project" value="UniProtKB-EC"/>
</dbReference>
<organism evidence="1 2">
    <name type="scientific">Grimontia marina</name>
    <dbReference type="NCBI Taxonomy" id="646534"/>
    <lineage>
        <taxon>Bacteria</taxon>
        <taxon>Pseudomonadati</taxon>
        <taxon>Pseudomonadota</taxon>
        <taxon>Gammaproteobacteria</taxon>
        <taxon>Vibrionales</taxon>
        <taxon>Vibrionaceae</taxon>
        <taxon>Grimontia</taxon>
    </lineage>
</organism>
<dbReference type="Gene3D" id="3.90.550.10">
    <property type="entry name" value="Spore Coat Polysaccharide Biosynthesis Protein SpsA, Chain A"/>
    <property type="match status" value="1"/>
</dbReference>
<dbReference type="OrthoDB" id="5291101at2"/>
<evidence type="ECO:0000313" key="1">
    <source>
        <dbReference type="EMBL" id="CZF77335.1"/>
    </source>
</evidence>
<dbReference type="Proteomes" id="UP000073601">
    <property type="component" value="Unassembled WGS sequence"/>
</dbReference>
<dbReference type="AlphaFoldDB" id="A0A128ETA1"/>
<gene>
    <name evidence="1" type="primary">wbbL</name>
    <name evidence="1" type="ORF">GMA8713_00123</name>
</gene>
<dbReference type="EC" id="2.4.1.289" evidence="1"/>
<protein>
    <submittedName>
        <fullName evidence="1">N-acetylglucosaminyl-diphospho-decaprenol L-rhamnosyltransferase</fullName>
        <ecNumber evidence="1">2.4.1.289</ecNumber>
    </submittedName>
</protein>
<keyword evidence="1" id="KW-0808">Transferase</keyword>
<evidence type="ECO:0000313" key="2">
    <source>
        <dbReference type="Proteomes" id="UP000073601"/>
    </source>
</evidence>
<keyword evidence="1" id="KW-0328">Glycosyltransferase</keyword>
<proteinExistence type="predicted"/>
<dbReference type="PANTHER" id="PTHR43179">
    <property type="entry name" value="RHAMNOSYLTRANSFERASE WBBL"/>
    <property type="match status" value="1"/>
</dbReference>
<keyword evidence="2" id="KW-1185">Reference proteome</keyword>